<reference evidence="2 3" key="1">
    <citation type="journal article" date="2014" name="Proc. Natl. Acad. Sci. U.S.A.">
        <title>Trajectory and genomic determinants of fungal-pathogen speciation and host adaptation.</title>
        <authorList>
            <person name="Hu X."/>
            <person name="Xiao G."/>
            <person name="Zheng P."/>
            <person name="Shang Y."/>
            <person name="Su Y."/>
            <person name="Zhang X."/>
            <person name="Liu X."/>
            <person name="Zhan S."/>
            <person name="St Leger R.J."/>
            <person name="Wang C."/>
        </authorList>
    </citation>
    <scope>NUCLEOTIDE SEQUENCE [LARGE SCALE GENOMIC DNA]</scope>
    <source>
        <strain evidence="2 3">ARSEF 1941</strain>
    </source>
</reference>
<dbReference type="Proteomes" id="UP000030816">
    <property type="component" value="Unassembled WGS sequence"/>
</dbReference>
<sequence length="128" mass="13967">MLQALISITSPCYSGRLTSGSIEQAGNNEPQGANTSYDHGKTFQQKPRHAIRHVSRHHGGPDTPSGSILYGAPSTDRTSDCARLTRDAGREGGRRPETFSPFEAAPAQELDHDDEDLEQTTSFTHYIV</sequence>
<dbReference type="HOGENOM" id="CLU_1960074_0_0_1"/>
<dbReference type="RefSeq" id="XP_040675110.1">
    <property type="nucleotide sequence ID" value="XM_040826916.1"/>
</dbReference>
<feature type="compositionally biased region" description="Polar residues" evidence="1">
    <location>
        <begin position="19"/>
        <end position="45"/>
    </location>
</feature>
<feature type="compositionally biased region" description="Basic residues" evidence="1">
    <location>
        <begin position="46"/>
        <end position="58"/>
    </location>
</feature>
<comment type="caution">
    <text evidence="2">The sequence shown here is derived from an EMBL/GenBank/DDBJ whole genome shotgun (WGS) entry which is preliminary data.</text>
</comment>
<keyword evidence="3" id="KW-1185">Reference proteome</keyword>
<proteinExistence type="predicted"/>
<dbReference type="AlphaFoldDB" id="A0A0B2WK16"/>
<name>A0A0B2WK16_METAS</name>
<feature type="region of interest" description="Disordered" evidence="1">
    <location>
        <begin position="19"/>
        <end position="128"/>
    </location>
</feature>
<evidence type="ECO:0000256" key="1">
    <source>
        <dbReference type="SAM" id="MobiDB-lite"/>
    </source>
</evidence>
<dbReference type="GeneID" id="63742573"/>
<organism evidence="2 3">
    <name type="scientific">Metarhizium album (strain ARSEF 1941)</name>
    <dbReference type="NCBI Taxonomy" id="1081103"/>
    <lineage>
        <taxon>Eukaryota</taxon>
        <taxon>Fungi</taxon>
        <taxon>Dikarya</taxon>
        <taxon>Ascomycota</taxon>
        <taxon>Pezizomycotina</taxon>
        <taxon>Sordariomycetes</taxon>
        <taxon>Hypocreomycetidae</taxon>
        <taxon>Hypocreales</taxon>
        <taxon>Clavicipitaceae</taxon>
        <taxon>Metarhizium</taxon>
    </lineage>
</organism>
<accession>A0A0B2WK16</accession>
<protein>
    <submittedName>
        <fullName evidence="2">Uncharacterized protein</fullName>
    </submittedName>
</protein>
<evidence type="ECO:0000313" key="2">
    <source>
        <dbReference type="EMBL" id="KHN94044.1"/>
    </source>
</evidence>
<dbReference type="EMBL" id="AZHE01000043">
    <property type="protein sequence ID" value="KHN94044.1"/>
    <property type="molecule type" value="Genomic_DNA"/>
</dbReference>
<feature type="compositionally biased region" description="Polar residues" evidence="1">
    <location>
        <begin position="119"/>
        <end position="128"/>
    </location>
</feature>
<feature type="compositionally biased region" description="Basic and acidic residues" evidence="1">
    <location>
        <begin position="77"/>
        <end position="97"/>
    </location>
</feature>
<evidence type="ECO:0000313" key="3">
    <source>
        <dbReference type="Proteomes" id="UP000030816"/>
    </source>
</evidence>
<gene>
    <name evidence="2" type="ORF">MAM_08118</name>
</gene>